<feature type="region of interest" description="Disordered" evidence="1">
    <location>
        <begin position="58"/>
        <end position="117"/>
    </location>
</feature>
<dbReference type="AlphaFoldDB" id="S4P065"/>
<reference evidence="2" key="2">
    <citation type="submission" date="2013-05" db="EMBL/GenBank/DDBJ databases">
        <authorList>
            <person name="Carter J.-M."/>
            <person name="Baker S.C."/>
            <person name="Pink R."/>
            <person name="Carter D.R.F."/>
            <person name="Collins A."/>
            <person name="Tomlin J."/>
            <person name="Gibbs M."/>
            <person name="Breuker C.J."/>
        </authorList>
    </citation>
    <scope>NUCLEOTIDE SEQUENCE</scope>
    <source>
        <tissue evidence="2">Ovary</tissue>
    </source>
</reference>
<dbReference type="EMBL" id="GAIX01013095">
    <property type="protein sequence ID" value="JAA79465.1"/>
    <property type="molecule type" value="Transcribed_RNA"/>
</dbReference>
<protein>
    <submittedName>
        <fullName evidence="2">Uncharacterized protein</fullName>
    </submittedName>
</protein>
<organism evidence="2">
    <name type="scientific">Pararge aegeria</name>
    <name type="common">speckled wood butterfly</name>
    <dbReference type="NCBI Taxonomy" id="116150"/>
    <lineage>
        <taxon>Eukaryota</taxon>
        <taxon>Metazoa</taxon>
        <taxon>Ecdysozoa</taxon>
        <taxon>Arthropoda</taxon>
        <taxon>Hexapoda</taxon>
        <taxon>Insecta</taxon>
        <taxon>Pterygota</taxon>
        <taxon>Neoptera</taxon>
        <taxon>Endopterygota</taxon>
        <taxon>Lepidoptera</taxon>
        <taxon>Glossata</taxon>
        <taxon>Ditrysia</taxon>
        <taxon>Papilionoidea</taxon>
        <taxon>Nymphalidae</taxon>
        <taxon>Satyrinae</taxon>
        <taxon>Satyrini</taxon>
        <taxon>Parargina</taxon>
        <taxon>Pararge</taxon>
    </lineage>
</organism>
<feature type="non-terminal residue" evidence="2">
    <location>
        <position position="117"/>
    </location>
</feature>
<evidence type="ECO:0000256" key="1">
    <source>
        <dbReference type="SAM" id="MobiDB-lite"/>
    </source>
</evidence>
<reference evidence="2" key="1">
    <citation type="journal article" date="2013" name="BMC Genomics">
        <title>Unscrambling butterfly oogenesis.</title>
        <authorList>
            <person name="Carter J.M."/>
            <person name="Baker S.C."/>
            <person name="Pink R."/>
            <person name="Carter D.R."/>
            <person name="Collins A."/>
            <person name="Tomlin J."/>
            <person name="Gibbs M."/>
            <person name="Breuker C.J."/>
        </authorList>
    </citation>
    <scope>NUCLEOTIDE SEQUENCE</scope>
    <source>
        <tissue evidence="2">Ovary</tissue>
    </source>
</reference>
<evidence type="ECO:0000313" key="2">
    <source>
        <dbReference type="EMBL" id="JAA79465.1"/>
    </source>
</evidence>
<feature type="compositionally biased region" description="Polar residues" evidence="1">
    <location>
        <begin position="85"/>
        <end position="95"/>
    </location>
</feature>
<feature type="compositionally biased region" description="Low complexity" evidence="1">
    <location>
        <begin position="61"/>
        <end position="75"/>
    </location>
</feature>
<sequence length="117" mass="13245">MDRSRVDVSLVITEVPIRYALCSQVQTMMTIWSPRLSKLPGATMCLVNVLRSPCPTALRASSSMRQRSTRTSSSQERPCWRNRHNTSSWRGTTRSGGVRDYKRRCALHSRESSGTVN</sequence>
<proteinExistence type="predicted"/>
<name>S4P065_9NEOP</name>
<accession>S4P065</accession>